<dbReference type="Gene3D" id="1.10.10.790">
    <property type="entry name" value="Surp module"/>
    <property type="match status" value="1"/>
</dbReference>
<dbReference type="GO" id="GO:0003723">
    <property type="term" value="F:RNA binding"/>
    <property type="evidence" value="ECO:0007669"/>
    <property type="project" value="InterPro"/>
</dbReference>
<dbReference type="InterPro" id="IPR035967">
    <property type="entry name" value="SWAP/Surp_sf"/>
</dbReference>
<dbReference type="Pfam" id="PF07727">
    <property type="entry name" value="RVT_2"/>
    <property type="match status" value="1"/>
</dbReference>
<gene>
    <name evidence="5" type="ORF">F3Y22_tig00111847pilonHSYRG00296</name>
</gene>
<dbReference type="EMBL" id="VEPZ02001449">
    <property type="protein sequence ID" value="KAE8672325.1"/>
    <property type="molecule type" value="Genomic_DNA"/>
</dbReference>
<keyword evidence="6" id="KW-1185">Reference proteome</keyword>
<dbReference type="GO" id="GO:0006397">
    <property type="term" value="P:mRNA processing"/>
    <property type="evidence" value="ECO:0007669"/>
    <property type="project" value="UniProtKB-KW"/>
</dbReference>
<dbReference type="AlphaFoldDB" id="A0A6A2XYM3"/>
<protein>
    <recommendedName>
        <fullName evidence="7">Reverse transcriptase Ty1/copia-type domain-containing protein</fullName>
    </recommendedName>
</protein>
<proteinExistence type="predicted"/>
<feature type="domain" description="Reverse transcriptase Ty1/copia-type" evidence="4">
    <location>
        <begin position="533"/>
        <end position="607"/>
    </location>
</feature>
<name>A0A6A2XYM3_HIBSY</name>
<feature type="region of interest" description="Disordered" evidence="2">
    <location>
        <begin position="645"/>
        <end position="676"/>
    </location>
</feature>
<evidence type="ECO:0000259" key="3">
    <source>
        <dbReference type="Pfam" id="PF01805"/>
    </source>
</evidence>
<comment type="caution">
    <text evidence="5">The sequence shown here is derived from an EMBL/GenBank/DDBJ whole genome shotgun (WGS) entry which is preliminary data.</text>
</comment>
<dbReference type="SUPFAM" id="SSF109905">
    <property type="entry name" value="Surp module (SWAP domain)"/>
    <property type="match status" value="1"/>
</dbReference>
<feature type="region of interest" description="Disordered" evidence="2">
    <location>
        <begin position="405"/>
        <end position="439"/>
    </location>
</feature>
<feature type="domain" description="SURP motif" evidence="3">
    <location>
        <begin position="103"/>
        <end position="137"/>
    </location>
</feature>
<evidence type="ECO:0008006" key="7">
    <source>
        <dbReference type="Google" id="ProtNLM"/>
    </source>
</evidence>
<accession>A0A6A2XYM3</accession>
<reference evidence="5" key="1">
    <citation type="submission" date="2019-09" db="EMBL/GenBank/DDBJ databases">
        <title>Draft genome information of white flower Hibiscus syriacus.</title>
        <authorList>
            <person name="Kim Y.-M."/>
        </authorList>
    </citation>
    <scope>NUCLEOTIDE SEQUENCE [LARGE SCALE GENOMIC DNA]</scope>
    <source>
        <strain evidence="5">YM2019G1</strain>
    </source>
</reference>
<organism evidence="5 6">
    <name type="scientific">Hibiscus syriacus</name>
    <name type="common">Rose of Sharon</name>
    <dbReference type="NCBI Taxonomy" id="106335"/>
    <lineage>
        <taxon>Eukaryota</taxon>
        <taxon>Viridiplantae</taxon>
        <taxon>Streptophyta</taxon>
        <taxon>Embryophyta</taxon>
        <taxon>Tracheophyta</taxon>
        <taxon>Spermatophyta</taxon>
        <taxon>Magnoliopsida</taxon>
        <taxon>eudicotyledons</taxon>
        <taxon>Gunneridae</taxon>
        <taxon>Pentapetalae</taxon>
        <taxon>rosids</taxon>
        <taxon>malvids</taxon>
        <taxon>Malvales</taxon>
        <taxon>Malvaceae</taxon>
        <taxon>Malvoideae</taxon>
        <taxon>Hibiscus</taxon>
    </lineage>
</organism>
<dbReference type="Proteomes" id="UP000436088">
    <property type="component" value="Unassembled WGS sequence"/>
</dbReference>
<dbReference type="InterPro" id="IPR013103">
    <property type="entry name" value="RVT_2"/>
</dbReference>
<sequence>MGTSESTSAMARTSAVIITSTFSCYNEFLHFSSTWKLSYTQQAQIIIAPLPPPLPLHPPLHCLSNIPSTFHICSMDEAVTPNQVNPNLIADDDSLNKVGGMHAMIKALCVCIAKNGPDYEDVVRKSEHSNPEYAFLYVVSPEVRKVSPEQPYPLVIATASHSPGDSDMEMEGNDHSSKGLNSQCINNNMLIVKEQYCQPVQISTEGNASKDILSEKEWAADSSRLIKEGTGPKRVIGSARLGKGLYTLESFSSGLHGKPTDWQPTRSRFQKEAHIPSQDDSSSSFSKKQIEELQQILSSMTTKPTNVTYTTIDGNNPYVFSAQDSKRVIGSARLGKGLYTLGGIAFVHIHNRGKLDPRGSYKEFQPVQTNISLQPILSYLLLSLQSRLAQFLPSEGEDNLNTDELAFSLPHNSSPCKTPSTTTKNAPNNDLEHNSPSETLSVYSRRRKDVAEESVSLAFTNNQIRILLHMNRRKGNVTEAFQSPEWKKVVEEEIKALQKNKTWSLIALPEGKRAVWRLCTGCKIEYHQNMLSVAMIIITESDIEIEKLKMNLAKEFETKDLGSMRYFLGMEVARSEEGLVINQRKYVLDLLAKTMMLDCNQFETPMEPGLNFARTRLEIHEHCHQHMSDPREEHLEALQNSKSVFYSDSDSDDSCDTGKYRKGRTQSRSPLDKREVHGREGSVAYLAAGLLETREAGAGLPETGEAGAGLPVFLHVYEFCGEKKRRVKGHMPFCFDFRRASATVECLVVICTTILARVMNQDSDDGGVHYQDIQSNEYSMIKSSCRISTPVNYDRSSVGKMDTLKFCANASQQVPASSFSPLDPVCQNANCQPQQSDNVVPAIEEE</sequence>
<evidence type="ECO:0000313" key="5">
    <source>
        <dbReference type="EMBL" id="KAE8672325.1"/>
    </source>
</evidence>
<evidence type="ECO:0000256" key="1">
    <source>
        <dbReference type="ARBA" id="ARBA00022664"/>
    </source>
</evidence>
<keyword evidence="1" id="KW-0507">mRNA processing</keyword>
<dbReference type="InterPro" id="IPR000061">
    <property type="entry name" value="Surp"/>
</dbReference>
<evidence type="ECO:0000259" key="4">
    <source>
        <dbReference type="Pfam" id="PF07727"/>
    </source>
</evidence>
<feature type="compositionally biased region" description="Low complexity" evidence="2">
    <location>
        <begin position="413"/>
        <end position="424"/>
    </location>
</feature>
<dbReference type="Pfam" id="PF01805">
    <property type="entry name" value="Surp"/>
    <property type="match status" value="1"/>
</dbReference>
<evidence type="ECO:0000313" key="6">
    <source>
        <dbReference type="Proteomes" id="UP000436088"/>
    </source>
</evidence>
<evidence type="ECO:0000256" key="2">
    <source>
        <dbReference type="SAM" id="MobiDB-lite"/>
    </source>
</evidence>